<dbReference type="InterPro" id="IPR020594">
    <property type="entry name" value="Ribosomal_bL9_bac/chp"/>
</dbReference>
<dbReference type="GO" id="GO:1990904">
    <property type="term" value="C:ribonucleoprotein complex"/>
    <property type="evidence" value="ECO:0007669"/>
    <property type="project" value="UniProtKB-KW"/>
</dbReference>
<dbReference type="RefSeq" id="WP_054326073.1">
    <property type="nucleotide sequence ID" value="NZ_JACOPL010000001.1"/>
</dbReference>
<keyword evidence="3 7" id="KW-0694">RNA-binding</keyword>
<dbReference type="InterPro" id="IPR036791">
    <property type="entry name" value="Ribosomal_bL9_C_sf"/>
</dbReference>
<gene>
    <name evidence="7" type="primary">rplI</name>
    <name evidence="9" type="ORF">H8S45_00985</name>
</gene>
<name>A0A923RUM7_9FIRM</name>
<evidence type="ECO:0000256" key="2">
    <source>
        <dbReference type="ARBA" id="ARBA00022730"/>
    </source>
</evidence>
<dbReference type="InterPro" id="IPR009027">
    <property type="entry name" value="Ribosomal_bL9/RNase_H1_N"/>
</dbReference>
<dbReference type="Pfam" id="PF01281">
    <property type="entry name" value="Ribosomal_L9_N"/>
    <property type="match status" value="1"/>
</dbReference>
<evidence type="ECO:0000259" key="8">
    <source>
        <dbReference type="PROSITE" id="PS00651"/>
    </source>
</evidence>
<organism evidence="9 10">
    <name type="scientific">Agathobaculum faecis</name>
    <dbReference type="NCBI Taxonomy" id="2763013"/>
    <lineage>
        <taxon>Bacteria</taxon>
        <taxon>Bacillati</taxon>
        <taxon>Bacillota</taxon>
        <taxon>Clostridia</taxon>
        <taxon>Eubacteriales</taxon>
        <taxon>Butyricicoccaceae</taxon>
        <taxon>Agathobaculum</taxon>
    </lineage>
</organism>
<reference evidence="9" key="1">
    <citation type="submission" date="2020-08" db="EMBL/GenBank/DDBJ databases">
        <title>Genome public.</title>
        <authorList>
            <person name="Liu C."/>
            <person name="Sun Q."/>
        </authorList>
    </citation>
    <scope>NUCLEOTIDE SEQUENCE</scope>
    <source>
        <strain evidence="9">NSJ-28</strain>
    </source>
</reference>
<dbReference type="PANTHER" id="PTHR21368">
    <property type="entry name" value="50S RIBOSOMAL PROTEIN L9"/>
    <property type="match status" value="1"/>
</dbReference>
<dbReference type="Pfam" id="PF03948">
    <property type="entry name" value="Ribosomal_L9_C"/>
    <property type="match status" value="1"/>
</dbReference>
<dbReference type="PROSITE" id="PS00651">
    <property type="entry name" value="RIBOSOMAL_L9"/>
    <property type="match status" value="1"/>
</dbReference>
<dbReference type="EMBL" id="JACOPL010000001">
    <property type="protein sequence ID" value="MBC5724049.1"/>
    <property type="molecule type" value="Genomic_DNA"/>
</dbReference>
<dbReference type="Gene3D" id="3.10.430.100">
    <property type="entry name" value="Ribosomal protein L9, C-terminal domain"/>
    <property type="match status" value="1"/>
</dbReference>
<comment type="similarity">
    <text evidence="1 7">Belongs to the bacterial ribosomal protein bL9 family.</text>
</comment>
<dbReference type="HAMAP" id="MF_00503">
    <property type="entry name" value="Ribosomal_bL9"/>
    <property type="match status" value="1"/>
</dbReference>
<evidence type="ECO:0000256" key="6">
    <source>
        <dbReference type="ARBA" id="ARBA00035292"/>
    </source>
</evidence>
<dbReference type="Gene3D" id="3.40.5.10">
    <property type="entry name" value="Ribosomal protein L9, N-terminal domain"/>
    <property type="match status" value="1"/>
</dbReference>
<dbReference type="SUPFAM" id="SSF55658">
    <property type="entry name" value="L9 N-domain-like"/>
    <property type="match status" value="1"/>
</dbReference>
<keyword evidence="10" id="KW-1185">Reference proteome</keyword>
<sequence>MKVILTADVKGKGKKGDLIEVSEGYGRNFLLPRGLAEPATADNLNVKKAQDEAHARKVALEQQAAREAAEKLKVSPVKVPAKGGAGGRLFGAVTSKEIAEELKKQYGLNVPKQKIVLEEPIKTFGVHRVKAKLYQDIAGEILVQVVEA</sequence>
<feature type="domain" description="Ribosomal protein L9" evidence="8">
    <location>
        <begin position="13"/>
        <end position="40"/>
    </location>
</feature>
<evidence type="ECO:0000256" key="5">
    <source>
        <dbReference type="ARBA" id="ARBA00023274"/>
    </source>
</evidence>
<dbReference type="AlphaFoldDB" id="A0A923RUM7"/>
<proteinExistence type="inferred from homology"/>
<dbReference type="GO" id="GO:0006412">
    <property type="term" value="P:translation"/>
    <property type="evidence" value="ECO:0007669"/>
    <property type="project" value="UniProtKB-UniRule"/>
</dbReference>
<comment type="function">
    <text evidence="7">Binds to the 23S rRNA.</text>
</comment>
<keyword evidence="2 7" id="KW-0699">rRNA-binding</keyword>
<dbReference type="GO" id="GO:0003735">
    <property type="term" value="F:structural constituent of ribosome"/>
    <property type="evidence" value="ECO:0007669"/>
    <property type="project" value="InterPro"/>
</dbReference>
<evidence type="ECO:0000256" key="7">
    <source>
        <dbReference type="HAMAP-Rule" id="MF_00503"/>
    </source>
</evidence>
<keyword evidence="4 7" id="KW-0689">Ribosomal protein</keyword>
<accession>A0A923RUM7</accession>
<dbReference type="GO" id="GO:0019843">
    <property type="term" value="F:rRNA binding"/>
    <property type="evidence" value="ECO:0007669"/>
    <property type="project" value="UniProtKB-UniRule"/>
</dbReference>
<protein>
    <recommendedName>
        <fullName evidence="6 7">Large ribosomal subunit protein bL9</fullName>
    </recommendedName>
</protein>
<dbReference type="SUPFAM" id="SSF55653">
    <property type="entry name" value="Ribosomal protein L9 C-domain"/>
    <property type="match status" value="1"/>
</dbReference>
<evidence type="ECO:0000256" key="3">
    <source>
        <dbReference type="ARBA" id="ARBA00022884"/>
    </source>
</evidence>
<evidence type="ECO:0000313" key="10">
    <source>
        <dbReference type="Proteomes" id="UP000606499"/>
    </source>
</evidence>
<dbReference type="InterPro" id="IPR036935">
    <property type="entry name" value="Ribosomal_bL9_N_sf"/>
</dbReference>
<dbReference type="InterPro" id="IPR020070">
    <property type="entry name" value="Ribosomal_bL9_N"/>
</dbReference>
<dbReference type="GO" id="GO:0005840">
    <property type="term" value="C:ribosome"/>
    <property type="evidence" value="ECO:0007669"/>
    <property type="project" value="UniProtKB-KW"/>
</dbReference>
<keyword evidence="5 7" id="KW-0687">Ribonucleoprotein</keyword>
<evidence type="ECO:0000313" key="9">
    <source>
        <dbReference type="EMBL" id="MBC5724049.1"/>
    </source>
</evidence>
<evidence type="ECO:0000256" key="4">
    <source>
        <dbReference type="ARBA" id="ARBA00022980"/>
    </source>
</evidence>
<dbReference type="InterPro" id="IPR000244">
    <property type="entry name" value="Ribosomal_bL9"/>
</dbReference>
<dbReference type="NCBIfam" id="TIGR00158">
    <property type="entry name" value="L9"/>
    <property type="match status" value="1"/>
</dbReference>
<evidence type="ECO:0000256" key="1">
    <source>
        <dbReference type="ARBA" id="ARBA00010605"/>
    </source>
</evidence>
<dbReference type="Proteomes" id="UP000606499">
    <property type="component" value="Unassembled WGS sequence"/>
</dbReference>
<dbReference type="InterPro" id="IPR020069">
    <property type="entry name" value="Ribosomal_bL9_C"/>
</dbReference>
<comment type="caution">
    <text evidence="9">The sequence shown here is derived from an EMBL/GenBank/DDBJ whole genome shotgun (WGS) entry which is preliminary data.</text>
</comment>